<sequence>MPHNLQERNGEVQQLHQLYRACAAGSGAVVLADGPVGCGKTALLRSLAEWAAGQGALCASATASPAERHDRLGLIEQLMTALRAAARSVDAPAADNCGVIAAAAAAGGYASRALLRRFAQAVTGLAERAPVLLLVDDVHVADEDSLACLRYLMRRIDASAVLVVLAECVGHERALVSSHAETLYLPYSHRIRLAPLSATGVRRRLADRVGARAADRVDAAGWHLATGGNPLLVEALADDARDVRTGAAPADGAVSRVDATVWHLATGGNPLLVEALADDARDGHPGTLPTHPVPGPAFRHAYLRCLHRAGPAALAVARAAAVLTGPVPDPDPALLAALLDEDIAGVRRTADDLCEAGLLADGTGFRTEAARSAVLEDLRADELAALRVRAAELLHRDGVPARAVAEHLLAARGTARSRWQADVLRTAGHEALAAGDVRPAVDYLRRAAELTAGTPCEEETAAALAKAEWLVDPVAAARRLPPLIRAARTGRVTFDEARAVVEQLLWNGQFTQAEAVLRNVADRAPGARAELAVLDDWLRLVRPDPDAHTRTRATPAPSALLARATGGAGDIRDGGDGGDGADDRTGDRTLRGTRVDGPLPATLLLLACLLEDGRLTGADRWPEHLLAEPGHRHVPVRRALLLTVAASTALRRGQADEAGRLARAGLFTLTPDAWGIAIGAPLATALLAATEAGDPAAARAALDVPVPGAMSGTPFALPYRYALGRFEAARGRTPEALRYFERCRELAVRWGLHGPGFVDWRQRGAVRLGRSPRPAATAAGPAPLPELTESERRVGALAAAGRTNREIADLLSITVSTVEQHLTKVYRKLKVRRRADLPKPLAHFSGEVLHMVEESHV</sequence>
<gene>
    <name evidence="5" type="ORF">AB5J52_46790</name>
</gene>
<evidence type="ECO:0000256" key="1">
    <source>
        <dbReference type="ARBA" id="ARBA00022741"/>
    </source>
</evidence>
<reference evidence="5" key="1">
    <citation type="submission" date="2024-07" db="EMBL/GenBank/DDBJ databases">
        <authorList>
            <person name="Yu S.T."/>
        </authorList>
    </citation>
    <scope>NUCLEOTIDE SEQUENCE</scope>
    <source>
        <strain evidence="5">R39</strain>
    </source>
</reference>
<dbReference type="GO" id="GO:0003677">
    <property type="term" value="F:DNA binding"/>
    <property type="evidence" value="ECO:0007669"/>
    <property type="project" value="InterPro"/>
</dbReference>
<feature type="compositionally biased region" description="Basic and acidic residues" evidence="3">
    <location>
        <begin position="570"/>
        <end position="593"/>
    </location>
</feature>
<dbReference type="SMART" id="SM00421">
    <property type="entry name" value="HTH_LUXR"/>
    <property type="match status" value="1"/>
</dbReference>
<dbReference type="GO" id="GO:0005737">
    <property type="term" value="C:cytoplasm"/>
    <property type="evidence" value="ECO:0007669"/>
    <property type="project" value="TreeGrafter"/>
</dbReference>
<feature type="compositionally biased region" description="Low complexity" evidence="3">
    <location>
        <begin position="771"/>
        <end position="787"/>
    </location>
</feature>
<dbReference type="AlphaFoldDB" id="A0AB39QZV4"/>
<dbReference type="Pfam" id="PF13191">
    <property type="entry name" value="AAA_16"/>
    <property type="match status" value="1"/>
</dbReference>
<dbReference type="GO" id="GO:0006355">
    <property type="term" value="P:regulation of DNA-templated transcription"/>
    <property type="evidence" value="ECO:0007669"/>
    <property type="project" value="InterPro"/>
</dbReference>
<feature type="region of interest" description="Disordered" evidence="3">
    <location>
        <begin position="771"/>
        <end position="790"/>
    </location>
</feature>
<dbReference type="InterPro" id="IPR000792">
    <property type="entry name" value="Tscrpt_reg_LuxR_C"/>
</dbReference>
<keyword evidence="1" id="KW-0547">Nucleotide-binding</keyword>
<proteinExistence type="predicted"/>
<dbReference type="PRINTS" id="PR00038">
    <property type="entry name" value="HTHLUXR"/>
</dbReference>
<dbReference type="PROSITE" id="PS50043">
    <property type="entry name" value="HTH_LUXR_2"/>
    <property type="match status" value="1"/>
</dbReference>
<keyword evidence="2" id="KW-0067">ATP-binding</keyword>
<organism evidence="5">
    <name type="scientific">Streptomyces sp. R39</name>
    <dbReference type="NCBI Taxonomy" id="3238631"/>
    <lineage>
        <taxon>Bacteria</taxon>
        <taxon>Bacillati</taxon>
        <taxon>Actinomycetota</taxon>
        <taxon>Actinomycetes</taxon>
        <taxon>Kitasatosporales</taxon>
        <taxon>Streptomycetaceae</taxon>
        <taxon>Streptomyces</taxon>
    </lineage>
</organism>
<dbReference type="InterPro" id="IPR016032">
    <property type="entry name" value="Sig_transdc_resp-reg_C-effctor"/>
</dbReference>
<name>A0AB39QZV4_9ACTN</name>
<dbReference type="SUPFAM" id="SSF52540">
    <property type="entry name" value="P-loop containing nucleoside triphosphate hydrolases"/>
    <property type="match status" value="1"/>
</dbReference>
<dbReference type="SUPFAM" id="SSF46894">
    <property type="entry name" value="C-terminal effector domain of the bipartite response regulators"/>
    <property type="match status" value="1"/>
</dbReference>
<evidence type="ECO:0000256" key="2">
    <source>
        <dbReference type="ARBA" id="ARBA00022840"/>
    </source>
</evidence>
<feature type="domain" description="HTH luxR-type" evidence="4">
    <location>
        <begin position="780"/>
        <end position="846"/>
    </location>
</feature>
<dbReference type="Gene3D" id="1.10.10.10">
    <property type="entry name" value="Winged helix-like DNA-binding domain superfamily/Winged helix DNA-binding domain"/>
    <property type="match status" value="1"/>
</dbReference>
<evidence type="ECO:0000313" key="5">
    <source>
        <dbReference type="EMBL" id="XDQ49185.1"/>
    </source>
</evidence>
<dbReference type="InterPro" id="IPR041664">
    <property type="entry name" value="AAA_16"/>
</dbReference>
<dbReference type="PANTHER" id="PTHR16305:SF35">
    <property type="entry name" value="TRANSCRIPTIONAL ACTIVATOR DOMAIN"/>
    <property type="match status" value="1"/>
</dbReference>
<dbReference type="Gene3D" id="3.40.50.300">
    <property type="entry name" value="P-loop containing nucleotide triphosphate hydrolases"/>
    <property type="match status" value="1"/>
</dbReference>
<feature type="region of interest" description="Disordered" evidence="3">
    <location>
        <begin position="546"/>
        <end position="593"/>
    </location>
</feature>
<evidence type="ECO:0000259" key="4">
    <source>
        <dbReference type="PROSITE" id="PS50043"/>
    </source>
</evidence>
<dbReference type="EMBL" id="CP163441">
    <property type="protein sequence ID" value="XDQ49185.1"/>
    <property type="molecule type" value="Genomic_DNA"/>
</dbReference>
<dbReference type="RefSeq" id="WP_369227840.1">
    <property type="nucleotide sequence ID" value="NZ_CP163441.1"/>
</dbReference>
<dbReference type="Pfam" id="PF00196">
    <property type="entry name" value="GerE"/>
    <property type="match status" value="1"/>
</dbReference>
<dbReference type="CDD" id="cd06170">
    <property type="entry name" value="LuxR_C_like"/>
    <property type="match status" value="1"/>
</dbReference>
<dbReference type="PANTHER" id="PTHR16305">
    <property type="entry name" value="TESTICULAR SOLUBLE ADENYLYL CYCLASE"/>
    <property type="match status" value="1"/>
</dbReference>
<evidence type="ECO:0000256" key="3">
    <source>
        <dbReference type="SAM" id="MobiDB-lite"/>
    </source>
</evidence>
<accession>A0AB39QZV4</accession>
<dbReference type="InterPro" id="IPR036388">
    <property type="entry name" value="WH-like_DNA-bd_sf"/>
</dbReference>
<dbReference type="GO" id="GO:0005524">
    <property type="term" value="F:ATP binding"/>
    <property type="evidence" value="ECO:0007669"/>
    <property type="project" value="UniProtKB-KW"/>
</dbReference>
<protein>
    <submittedName>
        <fullName evidence="5">AAA family ATPase</fullName>
    </submittedName>
</protein>
<dbReference type="GO" id="GO:0004016">
    <property type="term" value="F:adenylate cyclase activity"/>
    <property type="evidence" value="ECO:0007669"/>
    <property type="project" value="TreeGrafter"/>
</dbReference>
<dbReference type="InterPro" id="IPR027417">
    <property type="entry name" value="P-loop_NTPase"/>
</dbReference>